<feature type="region of interest" description="Disordered" evidence="1">
    <location>
        <begin position="778"/>
        <end position="797"/>
    </location>
</feature>
<keyword evidence="3" id="KW-1185">Reference proteome</keyword>
<sequence>MFYGDGRGRIPDSDIRELKEVVWVGLNCSLDLLPANAWDYVNRYSYHTHTVAINQEGWFENMEYAHRPDWEQHDRSFRAWIPVLKGGSEDGKDLWYMNRLLNSRRVVPNPQDKWIIPNPLRDSIIADLRLAETVVAGIVSKAPFFGRIPKPQPFYYDSLHNARETQKEACVLLASAVRCMLEHLGFIFWRTSTDDDWSKDQTHYIIRAVGDFNLGRFGKRGVLLHLVRDWKEMNIPVLLKNEVPVLYPWTLHERVDLRFACLAPSVLAAYQERRRVIGDSDFTDFVTTSDSFLAVNRYSLFLDDPVEPINTERRNVVIPRKSPKVIKDFPHWTVRPVTNKKWVAYYRNHFQFKIMDGVTIFWRFRPLPDEESGSADATPRPSKEFDDEDRIEAIDRIREVYKGGYAPRPGQVFDKETGKELRKPFRGNDCFIQFHEHMSSKIPSAPSRFSSGPGEKAPLRSRPPSSRARSASPEPNSSRMIPPRPRSPTQIPVTGAISAPNRVRLEAWVNHAKGLVLKEAYRAIPEGYYWDELLMNNAYLVLPTTEARVKLRVVACVKGLTDVRELLNEVLLRGIFHRLAIPLRVMDLFAERELSMAERVLGKSIYEVGAEPDPPLEYGRGGPTFATAYHVRLRRVLGLPHARGLVARGGICSWLVWAYEPRLVDAYMSGPSIQTTRFVRGWSDTETESPAYIWADEVSEREIDGLLGHVLDPSGNVDRWVWPPDSLLREFCNRYDGEMSAVVDNILQVVLKEVNNKDTLKARSRTQWYQFFRKGNRAAGSPGSELAQLPAADRDARYEDEEERMDRLFADRWEKLPVLDVKLPGRIE</sequence>
<evidence type="ECO:0000313" key="3">
    <source>
        <dbReference type="Proteomes" id="UP001362999"/>
    </source>
</evidence>
<proteinExistence type="predicted"/>
<dbReference type="Proteomes" id="UP001362999">
    <property type="component" value="Unassembled WGS sequence"/>
</dbReference>
<gene>
    <name evidence="2" type="ORF">R3P38DRAFT_2501522</name>
</gene>
<dbReference type="EMBL" id="JAWWNJ010000006">
    <property type="protein sequence ID" value="KAK7053884.1"/>
    <property type="molecule type" value="Genomic_DNA"/>
</dbReference>
<protein>
    <submittedName>
        <fullName evidence="2">Uncharacterized protein</fullName>
    </submittedName>
</protein>
<accession>A0AAW0DR27</accession>
<feature type="compositionally biased region" description="Low complexity" evidence="1">
    <location>
        <begin position="460"/>
        <end position="481"/>
    </location>
</feature>
<evidence type="ECO:0000256" key="1">
    <source>
        <dbReference type="SAM" id="MobiDB-lite"/>
    </source>
</evidence>
<name>A0AAW0DR27_9AGAR</name>
<feature type="region of interest" description="Disordered" evidence="1">
    <location>
        <begin position="370"/>
        <end position="389"/>
    </location>
</feature>
<organism evidence="2 3">
    <name type="scientific">Favolaschia claudopus</name>
    <dbReference type="NCBI Taxonomy" id="2862362"/>
    <lineage>
        <taxon>Eukaryota</taxon>
        <taxon>Fungi</taxon>
        <taxon>Dikarya</taxon>
        <taxon>Basidiomycota</taxon>
        <taxon>Agaricomycotina</taxon>
        <taxon>Agaricomycetes</taxon>
        <taxon>Agaricomycetidae</taxon>
        <taxon>Agaricales</taxon>
        <taxon>Marasmiineae</taxon>
        <taxon>Mycenaceae</taxon>
        <taxon>Favolaschia</taxon>
    </lineage>
</organism>
<evidence type="ECO:0000313" key="2">
    <source>
        <dbReference type="EMBL" id="KAK7053884.1"/>
    </source>
</evidence>
<reference evidence="2 3" key="1">
    <citation type="journal article" date="2024" name="J Genomics">
        <title>Draft genome sequencing and assembly of Favolaschia claudopus CIRM-BRFM 2984 isolated from oak limbs.</title>
        <authorList>
            <person name="Navarro D."/>
            <person name="Drula E."/>
            <person name="Chaduli D."/>
            <person name="Cazenave R."/>
            <person name="Ahrendt S."/>
            <person name="Wang J."/>
            <person name="Lipzen A."/>
            <person name="Daum C."/>
            <person name="Barry K."/>
            <person name="Grigoriev I.V."/>
            <person name="Favel A."/>
            <person name="Rosso M.N."/>
            <person name="Martin F."/>
        </authorList>
    </citation>
    <scope>NUCLEOTIDE SEQUENCE [LARGE SCALE GENOMIC DNA]</scope>
    <source>
        <strain evidence="2 3">CIRM-BRFM 2984</strain>
    </source>
</reference>
<dbReference type="AlphaFoldDB" id="A0AAW0DR27"/>
<feature type="region of interest" description="Disordered" evidence="1">
    <location>
        <begin position="441"/>
        <end position="493"/>
    </location>
</feature>
<comment type="caution">
    <text evidence="2">The sequence shown here is derived from an EMBL/GenBank/DDBJ whole genome shotgun (WGS) entry which is preliminary data.</text>
</comment>